<dbReference type="Proteomes" id="UP001055811">
    <property type="component" value="Linkage Group LG01"/>
</dbReference>
<evidence type="ECO:0000313" key="2">
    <source>
        <dbReference type="Proteomes" id="UP001055811"/>
    </source>
</evidence>
<comment type="caution">
    <text evidence="1">The sequence shown here is derived from an EMBL/GenBank/DDBJ whole genome shotgun (WGS) entry which is preliminary data.</text>
</comment>
<gene>
    <name evidence="1" type="ORF">L2E82_05276</name>
</gene>
<protein>
    <submittedName>
        <fullName evidence="1">Uncharacterized protein</fullName>
    </submittedName>
</protein>
<dbReference type="EMBL" id="CM042009">
    <property type="protein sequence ID" value="KAI3791504.1"/>
    <property type="molecule type" value="Genomic_DNA"/>
</dbReference>
<reference evidence="1 2" key="2">
    <citation type="journal article" date="2022" name="Mol. Ecol. Resour.">
        <title>The genomes of chicory, endive, great burdock and yacon provide insights into Asteraceae paleo-polyploidization history and plant inulin production.</title>
        <authorList>
            <person name="Fan W."/>
            <person name="Wang S."/>
            <person name="Wang H."/>
            <person name="Wang A."/>
            <person name="Jiang F."/>
            <person name="Liu H."/>
            <person name="Zhao H."/>
            <person name="Xu D."/>
            <person name="Zhang Y."/>
        </authorList>
    </citation>
    <scope>NUCLEOTIDE SEQUENCE [LARGE SCALE GENOMIC DNA]</scope>
    <source>
        <strain evidence="2">cv. Punajuju</strain>
        <tissue evidence="1">Leaves</tissue>
    </source>
</reference>
<accession>A0ACB9H6X0</accession>
<reference evidence="2" key="1">
    <citation type="journal article" date="2022" name="Mol. Ecol. Resour.">
        <title>The genomes of chicory, endive, great burdock and yacon provide insights into Asteraceae palaeo-polyploidization history and plant inulin production.</title>
        <authorList>
            <person name="Fan W."/>
            <person name="Wang S."/>
            <person name="Wang H."/>
            <person name="Wang A."/>
            <person name="Jiang F."/>
            <person name="Liu H."/>
            <person name="Zhao H."/>
            <person name="Xu D."/>
            <person name="Zhang Y."/>
        </authorList>
    </citation>
    <scope>NUCLEOTIDE SEQUENCE [LARGE SCALE GENOMIC DNA]</scope>
    <source>
        <strain evidence="2">cv. Punajuju</strain>
    </source>
</reference>
<organism evidence="1 2">
    <name type="scientific">Cichorium intybus</name>
    <name type="common">Chicory</name>
    <dbReference type="NCBI Taxonomy" id="13427"/>
    <lineage>
        <taxon>Eukaryota</taxon>
        <taxon>Viridiplantae</taxon>
        <taxon>Streptophyta</taxon>
        <taxon>Embryophyta</taxon>
        <taxon>Tracheophyta</taxon>
        <taxon>Spermatophyta</taxon>
        <taxon>Magnoliopsida</taxon>
        <taxon>eudicotyledons</taxon>
        <taxon>Gunneridae</taxon>
        <taxon>Pentapetalae</taxon>
        <taxon>asterids</taxon>
        <taxon>campanulids</taxon>
        <taxon>Asterales</taxon>
        <taxon>Asteraceae</taxon>
        <taxon>Cichorioideae</taxon>
        <taxon>Cichorieae</taxon>
        <taxon>Cichoriinae</taxon>
        <taxon>Cichorium</taxon>
    </lineage>
</organism>
<proteinExistence type="predicted"/>
<name>A0ACB9H6X0_CICIN</name>
<keyword evidence="2" id="KW-1185">Reference proteome</keyword>
<evidence type="ECO:0000313" key="1">
    <source>
        <dbReference type="EMBL" id="KAI3791504.1"/>
    </source>
</evidence>
<sequence>MMNMAESSCCARFQVSSHNDGRGDSNQFVLGIDSIEKATAVPVEISKILIPPIKKAAVETSKPTVETADIKNIIKLSTVQSIAADRDETTMREQPSHGRRRLLGWRGGK</sequence>